<dbReference type="Pfam" id="PF16124">
    <property type="entry name" value="RecQ_Zn_bind"/>
    <property type="match status" value="1"/>
</dbReference>
<dbReference type="GO" id="GO:0006260">
    <property type="term" value="P:DNA replication"/>
    <property type="evidence" value="ECO:0007669"/>
    <property type="project" value="UniProtKB-KW"/>
</dbReference>
<dbReference type="PROSITE" id="PS51192">
    <property type="entry name" value="HELICASE_ATP_BIND_1"/>
    <property type="match status" value="1"/>
</dbReference>
<dbReference type="OrthoDB" id="10261556at2759"/>
<evidence type="ECO:0000256" key="20">
    <source>
        <dbReference type="SAM" id="MobiDB-lite"/>
    </source>
</evidence>
<accession>A0A177B360</accession>
<evidence type="ECO:0000256" key="5">
    <source>
        <dbReference type="ARBA" id="ARBA00022723"/>
    </source>
</evidence>
<feature type="domain" description="Helicase C-terminal" evidence="23">
    <location>
        <begin position="559"/>
        <end position="716"/>
    </location>
</feature>
<dbReference type="InterPro" id="IPR018982">
    <property type="entry name" value="RQC_domain"/>
</dbReference>
<evidence type="ECO:0000256" key="17">
    <source>
        <dbReference type="ARBA" id="ARBA00034808"/>
    </source>
</evidence>
<dbReference type="Gene3D" id="3.40.50.300">
    <property type="entry name" value="P-loop containing nucleotide triphosphate hydrolases"/>
    <property type="match status" value="2"/>
</dbReference>
<dbReference type="Pfam" id="PF00570">
    <property type="entry name" value="HRDC"/>
    <property type="match status" value="1"/>
</dbReference>
<comment type="subcellular location">
    <subcellularLocation>
        <location evidence="2">Nucleus</location>
    </subcellularLocation>
</comment>
<evidence type="ECO:0000256" key="15">
    <source>
        <dbReference type="ARBA" id="ARBA00023242"/>
    </source>
</evidence>
<dbReference type="GO" id="GO:0005524">
    <property type="term" value="F:ATP binding"/>
    <property type="evidence" value="ECO:0007669"/>
    <property type="project" value="UniProtKB-KW"/>
</dbReference>
<feature type="compositionally biased region" description="Polar residues" evidence="20">
    <location>
        <begin position="129"/>
        <end position="147"/>
    </location>
</feature>
<dbReference type="GO" id="GO:0005694">
    <property type="term" value="C:chromosome"/>
    <property type="evidence" value="ECO:0007669"/>
    <property type="project" value="TreeGrafter"/>
</dbReference>
<feature type="domain" description="Helicase ATP-binding" evidence="22">
    <location>
        <begin position="369"/>
        <end position="544"/>
    </location>
</feature>
<dbReference type="InterPro" id="IPR011545">
    <property type="entry name" value="DEAD/DEAH_box_helicase_dom"/>
</dbReference>
<dbReference type="GO" id="GO:0005737">
    <property type="term" value="C:cytoplasm"/>
    <property type="evidence" value="ECO:0007669"/>
    <property type="project" value="TreeGrafter"/>
</dbReference>
<dbReference type="AlphaFoldDB" id="A0A177B360"/>
<dbReference type="InterPro" id="IPR032284">
    <property type="entry name" value="RecQ_Zn-bd"/>
</dbReference>
<dbReference type="Gene3D" id="1.10.10.10">
    <property type="entry name" value="Winged helix-like DNA-binding domain superfamily/Winged helix DNA-binding domain"/>
    <property type="match status" value="1"/>
</dbReference>
<dbReference type="GO" id="GO:0000724">
    <property type="term" value="P:double-strand break repair via homologous recombination"/>
    <property type="evidence" value="ECO:0007669"/>
    <property type="project" value="TreeGrafter"/>
</dbReference>
<protein>
    <recommendedName>
        <fullName evidence="19">RecQ-like DNA helicase BLM</fullName>
        <ecNumber evidence="17">5.6.2.4</ecNumber>
    </recommendedName>
    <alternativeName>
        <fullName evidence="18">DNA 3'-5' helicase BLM</fullName>
    </alternativeName>
</protein>
<dbReference type="InterPro" id="IPR004589">
    <property type="entry name" value="DNA_helicase_ATP-dep_RecQ"/>
</dbReference>
<keyword evidence="4" id="KW-0235">DNA replication</keyword>
<evidence type="ECO:0000256" key="10">
    <source>
        <dbReference type="ARBA" id="ARBA00022833"/>
    </source>
</evidence>
<dbReference type="PANTHER" id="PTHR13710">
    <property type="entry name" value="DNA HELICASE RECQ FAMILY MEMBER"/>
    <property type="match status" value="1"/>
</dbReference>
<gene>
    <name evidence="24" type="ORF">A3Q56_04215</name>
</gene>
<dbReference type="FunFam" id="3.40.50.300:FF:000340">
    <property type="entry name" value="Bloom syndrome, RecQ helicase"/>
    <property type="match status" value="1"/>
</dbReference>
<dbReference type="FunFam" id="3.40.50.300:FF:000537">
    <property type="entry name" value="Bloom syndrome RecQ-like helicase"/>
    <property type="match status" value="1"/>
</dbReference>
<comment type="cofactor">
    <cofactor evidence="1">
        <name>Zn(2+)</name>
        <dbReference type="ChEBI" id="CHEBI:29105"/>
    </cofactor>
</comment>
<evidence type="ECO:0000256" key="12">
    <source>
        <dbReference type="ARBA" id="ARBA00023125"/>
    </source>
</evidence>
<dbReference type="CDD" id="cd18794">
    <property type="entry name" value="SF2_C_RecQ"/>
    <property type="match status" value="1"/>
</dbReference>
<sequence length="1069" mass="122961">MVKNNYKEELNLFLKYKEKYIQKDLDFNIYSVMFRDDDNTCDVSNNESKNKDIVKCIKTSDDDNINDSFSSMFSIESDSSEEPISETKPNLPFEINPKPPSTTKKIPSHIDIVKSSQNEYIESFKKKQNTSPYFPSQSQTLDSPSIRSPSNVCKPILNTQTTYSLDDKYVNVLESIVDMFTCVEFKFFFDLPNFSLPKYVDLMNEKKTLKLLIDENAHNLNNNSYHQHVEPVIKNINLPSTSQYTPTPVKIKDLSKLRSCTSDVHIIDVESASNKSNFSISSDDYDVDIVNDEAVISFDCGNSPPFKKSAIVKTKFTDLPPPKFYGYHHSDGNNDEFKSNNHHFSVKMLKIFRKVFGLSTFRYNQQEAINCALLNYDCFILMPTGGGKSICYQLPALVTEGITIVISPLLSLINDQVVRLKSLGINAEMFTGSINAATRNSIFDNLQSTKPSIRLLYVTPEMIAKSEKFSNVCQNLYDRNLLDRLVIDEAHCISQWGHDFRPDYQKIKHFRHQFTNLSVMALTATATSRVRKEILLGLGAENAKWFVQSFNRKNLIYQVLNKKMKTIKNDISSRIKAEFSGLIGIVYCRTRDECENMSEHLNSENINSKPYHAGLSDDNRTGYQASWLNDETHVLCATLAFGMGIDKPDVRFVFHATAPKSIESYYQESGRAGRDGKLATCAVYYNYADIVALRRMINRNEIVQYNTKPMHLKNLYEMVQYCDSIDCRRMHQLHYFGEIFNKDYCGYFPGAKCDNCRNRFKTESRNITNDIKIILTDLRTINLSLKITLNQLCDIFKGSKNQNLNKFNYNNLSMHGLGKSYPVNDCSRLFRKLVCDFYLGESFETIHGDFVVSYVHEGVYAKEILTEAKQFHFDICYVNKSSKSNAQTPGVHSMSASEELTKKCYNELRTLDKAIAKEQGNANNRVFDSNTLCQLADVKPCSYEDIKSNRIDGFTKYRYEKYGERFLTITKKYFIENKNLLESNLEERQERSYQASLYSSKLNTTSNNSYGGQNSYKPKYTKFKKNRYKKTDKTKKSKKPFKPQNIINKIGLLVPKPKKRSSLNSNMYM</sequence>
<dbReference type="Pfam" id="PF00271">
    <property type="entry name" value="Helicase_C"/>
    <property type="match status" value="1"/>
</dbReference>
<dbReference type="Gene3D" id="1.10.150.80">
    <property type="entry name" value="HRDC domain"/>
    <property type="match status" value="1"/>
</dbReference>
<dbReference type="Pfam" id="PF09382">
    <property type="entry name" value="RQC"/>
    <property type="match status" value="1"/>
</dbReference>
<evidence type="ECO:0000256" key="3">
    <source>
        <dbReference type="ARBA" id="ARBA00005446"/>
    </source>
</evidence>
<evidence type="ECO:0000256" key="9">
    <source>
        <dbReference type="ARBA" id="ARBA00022806"/>
    </source>
</evidence>
<evidence type="ECO:0000256" key="16">
    <source>
        <dbReference type="ARBA" id="ARBA00034617"/>
    </source>
</evidence>
<evidence type="ECO:0000259" key="22">
    <source>
        <dbReference type="PROSITE" id="PS51192"/>
    </source>
</evidence>
<evidence type="ECO:0000256" key="14">
    <source>
        <dbReference type="ARBA" id="ARBA00023235"/>
    </source>
</evidence>
<dbReference type="EMBL" id="LWCA01000525">
    <property type="protein sequence ID" value="OAF68041.1"/>
    <property type="molecule type" value="Genomic_DNA"/>
</dbReference>
<dbReference type="SMART" id="SM00490">
    <property type="entry name" value="HELICc"/>
    <property type="match status" value="1"/>
</dbReference>
<feature type="region of interest" description="Disordered" evidence="20">
    <location>
        <begin position="76"/>
        <end position="106"/>
    </location>
</feature>
<dbReference type="InterPro" id="IPR014001">
    <property type="entry name" value="Helicase_ATP-bd"/>
</dbReference>
<dbReference type="InterPro" id="IPR036390">
    <property type="entry name" value="WH_DNA-bd_sf"/>
</dbReference>
<dbReference type="InterPro" id="IPR001650">
    <property type="entry name" value="Helicase_C-like"/>
</dbReference>
<dbReference type="Proteomes" id="UP000078046">
    <property type="component" value="Unassembled WGS sequence"/>
</dbReference>
<feature type="region of interest" description="Disordered" evidence="20">
    <location>
        <begin position="127"/>
        <end position="147"/>
    </location>
</feature>
<evidence type="ECO:0000256" key="8">
    <source>
        <dbReference type="ARBA" id="ARBA00022801"/>
    </source>
</evidence>
<dbReference type="Pfam" id="PF00270">
    <property type="entry name" value="DEAD"/>
    <property type="match status" value="1"/>
</dbReference>
<keyword evidence="11" id="KW-0067">ATP-binding</keyword>
<keyword evidence="6" id="KW-0547">Nucleotide-binding</keyword>
<dbReference type="NCBIfam" id="TIGR00614">
    <property type="entry name" value="recQ_fam"/>
    <property type="match status" value="1"/>
</dbReference>
<evidence type="ECO:0000259" key="23">
    <source>
        <dbReference type="PROSITE" id="PS51194"/>
    </source>
</evidence>
<comment type="catalytic activity">
    <reaction evidence="16">
        <text>Couples ATP hydrolysis with the unwinding of duplex DNA by translocating in the 3'-5' direction.</text>
        <dbReference type="EC" id="5.6.2.4"/>
    </reaction>
</comment>
<dbReference type="InterPro" id="IPR044876">
    <property type="entry name" value="HRDC_dom_sf"/>
</dbReference>
<dbReference type="InterPro" id="IPR010997">
    <property type="entry name" value="HRDC-like_sf"/>
</dbReference>
<evidence type="ECO:0000256" key="4">
    <source>
        <dbReference type="ARBA" id="ARBA00022705"/>
    </source>
</evidence>
<comment type="caution">
    <text evidence="24">The sequence shown here is derived from an EMBL/GenBank/DDBJ whole genome shotgun (WGS) entry which is preliminary data.</text>
</comment>
<dbReference type="GO" id="GO:0009378">
    <property type="term" value="F:four-way junction helicase activity"/>
    <property type="evidence" value="ECO:0007669"/>
    <property type="project" value="TreeGrafter"/>
</dbReference>
<dbReference type="InterPro" id="IPR002121">
    <property type="entry name" value="HRDC_dom"/>
</dbReference>
<evidence type="ECO:0000259" key="21">
    <source>
        <dbReference type="PROSITE" id="PS50967"/>
    </source>
</evidence>
<evidence type="ECO:0000256" key="2">
    <source>
        <dbReference type="ARBA" id="ARBA00004123"/>
    </source>
</evidence>
<dbReference type="GO" id="GO:0043138">
    <property type="term" value="F:3'-5' DNA helicase activity"/>
    <property type="evidence" value="ECO:0007669"/>
    <property type="project" value="UniProtKB-EC"/>
</dbReference>
<keyword evidence="13" id="KW-0234">DNA repair</keyword>
<dbReference type="GO" id="GO:0046872">
    <property type="term" value="F:metal ion binding"/>
    <property type="evidence" value="ECO:0007669"/>
    <property type="project" value="UniProtKB-KW"/>
</dbReference>
<keyword evidence="15" id="KW-0539">Nucleus</keyword>
<evidence type="ECO:0000256" key="19">
    <source>
        <dbReference type="ARBA" id="ARBA00073450"/>
    </source>
</evidence>
<keyword evidence="7" id="KW-0227">DNA damage</keyword>
<evidence type="ECO:0000256" key="7">
    <source>
        <dbReference type="ARBA" id="ARBA00022763"/>
    </source>
</evidence>
<evidence type="ECO:0000256" key="11">
    <source>
        <dbReference type="ARBA" id="ARBA00022840"/>
    </source>
</evidence>
<dbReference type="GO" id="GO:0016787">
    <property type="term" value="F:hydrolase activity"/>
    <property type="evidence" value="ECO:0007669"/>
    <property type="project" value="UniProtKB-KW"/>
</dbReference>
<dbReference type="SMART" id="SM00487">
    <property type="entry name" value="DEXDc"/>
    <property type="match status" value="1"/>
</dbReference>
<keyword evidence="10" id="KW-0862">Zinc</keyword>
<dbReference type="GO" id="GO:0003677">
    <property type="term" value="F:DNA binding"/>
    <property type="evidence" value="ECO:0007669"/>
    <property type="project" value="UniProtKB-KW"/>
</dbReference>
<dbReference type="SUPFAM" id="SSF46785">
    <property type="entry name" value="Winged helix' DNA-binding domain"/>
    <property type="match status" value="1"/>
</dbReference>
<evidence type="ECO:0000313" key="24">
    <source>
        <dbReference type="EMBL" id="OAF68041.1"/>
    </source>
</evidence>
<evidence type="ECO:0000256" key="6">
    <source>
        <dbReference type="ARBA" id="ARBA00022741"/>
    </source>
</evidence>
<keyword evidence="14" id="KW-0413">Isomerase</keyword>
<keyword evidence="5" id="KW-0479">Metal-binding</keyword>
<dbReference type="SUPFAM" id="SSF52540">
    <property type="entry name" value="P-loop containing nucleoside triphosphate hydrolases"/>
    <property type="match status" value="2"/>
</dbReference>
<name>A0A177B360_9BILA</name>
<dbReference type="PROSITE" id="PS50967">
    <property type="entry name" value="HRDC"/>
    <property type="match status" value="1"/>
</dbReference>
<feature type="domain" description="HRDC" evidence="21">
    <location>
        <begin position="898"/>
        <end position="980"/>
    </location>
</feature>
<comment type="similarity">
    <text evidence="3">Belongs to the helicase family. RecQ subfamily.</text>
</comment>
<keyword evidence="9" id="KW-0347">Helicase</keyword>
<dbReference type="SMART" id="SM00956">
    <property type="entry name" value="RQC"/>
    <property type="match status" value="1"/>
</dbReference>
<evidence type="ECO:0000256" key="18">
    <source>
        <dbReference type="ARBA" id="ARBA00044542"/>
    </source>
</evidence>
<keyword evidence="25" id="KW-1185">Reference proteome</keyword>
<dbReference type="PROSITE" id="PS51194">
    <property type="entry name" value="HELICASE_CTER"/>
    <property type="match status" value="1"/>
</dbReference>
<evidence type="ECO:0000256" key="1">
    <source>
        <dbReference type="ARBA" id="ARBA00001947"/>
    </source>
</evidence>
<dbReference type="SUPFAM" id="SSF47819">
    <property type="entry name" value="HRDC-like"/>
    <property type="match status" value="1"/>
</dbReference>
<proteinExistence type="inferred from homology"/>
<keyword evidence="8" id="KW-0378">Hydrolase</keyword>
<dbReference type="InterPro" id="IPR027417">
    <property type="entry name" value="P-loop_NTPase"/>
</dbReference>
<evidence type="ECO:0000256" key="13">
    <source>
        <dbReference type="ARBA" id="ARBA00023204"/>
    </source>
</evidence>
<dbReference type="EC" id="5.6.2.4" evidence="17"/>
<dbReference type="InterPro" id="IPR036388">
    <property type="entry name" value="WH-like_DNA-bd_sf"/>
</dbReference>
<keyword evidence="12" id="KW-0238">DNA-binding</keyword>
<dbReference type="PANTHER" id="PTHR13710:SF153">
    <property type="entry name" value="RECQ-LIKE DNA HELICASE BLM"/>
    <property type="match status" value="1"/>
</dbReference>
<dbReference type="GO" id="GO:0005634">
    <property type="term" value="C:nucleus"/>
    <property type="evidence" value="ECO:0007669"/>
    <property type="project" value="UniProtKB-SubCell"/>
</dbReference>
<evidence type="ECO:0000313" key="25">
    <source>
        <dbReference type="Proteomes" id="UP000078046"/>
    </source>
</evidence>
<organism evidence="24 25">
    <name type="scientific">Intoshia linei</name>
    <dbReference type="NCBI Taxonomy" id="1819745"/>
    <lineage>
        <taxon>Eukaryota</taxon>
        <taxon>Metazoa</taxon>
        <taxon>Spiralia</taxon>
        <taxon>Lophotrochozoa</taxon>
        <taxon>Mesozoa</taxon>
        <taxon>Orthonectida</taxon>
        <taxon>Rhopaluridae</taxon>
        <taxon>Intoshia</taxon>
    </lineage>
</organism>
<reference evidence="24 25" key="1">
    <citation type="submission" date="2016-04" db="EMBL/GenBank/DDBJ databases">
        <title>The genome of Intoshia linei affirms orthonectids as highly simplified spiralians.</title>
        <authorList>
            <person name="Mikhailov K.V."/>
            <person name="Slusarev G.S."/>
            <person name="Nikitin M.A."/>
            <person name="Logacheva M.D."/>
            <person name="Penin A."/>
            <person name="Aleoshin V."/>
            <person name="Panchin Y.V."/>
        </authorList>
    </citation>
    <scope>NUCLEOTIDE SEQUENCE [LARGE SCALE GENOMIC DNA]</scope>
    <source>
        <strain evidence="24">Intl2013</strain>
        <tissue evidence="24">Whole animal</tissue>
    </source>
</reference>